<gene>
    <name evidence="2" type="ORF">Tco025E_03031</name>
</gene>
<protein>
    <submittedName>
        <fullName evidence="2">Uncharacterized protein</fullName>
    </submittedName>
</protein>
<comment type="caution">
    <text evidence="2">The sequence shown here is derived from an EMBL/GenBank/DDBJ whole genome shotgun (WGS) entry which is preliminary data.</text>
</comment>
<dbReference type="Proteomes" id="UP000284403">
    <property type="component" value="Unassembled WGS sequence"/>
</dbReference>
<keyword evidence="3" id="KW-1185">Reference proteome</keyword>
<feature type="region of interest" description="Disordered" evidence="1">
    <location>
        <begin position="130"/>
        <end position="167"/>
    </location>
</feature>
<reference evidence="2 3" key="1">
    <citation type="journal article" date="2018" name="BMC Genomics">
        <title>Genomic comparison of Trypanosoma conorhini and Trypanosoma rangeli to Trypanosoma cruzi strains of high and low virulence.</title>
        <authorList>
            <person name="Bradwell K.R."/>
            <person name="Koparde V.N."/>
            <person name="Matveyev A.V."/>
            <person name="Serrano M.G."/>
            <person name="Alves J.M."/>
            <person name="Parikh H."/>
            <person name="Huang B."/>
            <person name="Lee V."/>
            <person name="Espinosa-Alvarez O."/>
            <person name="Ortiz P.A."/>
            <person name="Costa-Martins A.G."/>
            <person name="Teixeira M.M."/>
            <person name="Buck G.A."/>
        </authorList>
    </citation>
    <scope>NUCLEOTIDE SEQUENCE [LARGE SCALE GENOMIC DNA]</scope>
    <source>
        <strain evidence="2 3">025E</strain>
    </source>
</reference>
<evidence type="ECO:0000313" key="3">
    <source>
        <dbReference type="Proteomes" id="UP000284403"/>
    </source>
</evidence>
<accession>A0A3S5ITR1</accession>
<feature type="compositionally biased region" description="Pro residues" evidence="1">
    <location>
        <begin position="151"/>
        <end position="163"/>
    </location>
</feature>
<dbReference type="OrthoDB" id="277516at2759"/>
<organism evidence="2 3">
    <name type="scientific">Trypanosoma conorhini</name>
    <dbReference type="NCBI Taxonomy" id="83891"/>
    <lineage>
        <taxon>Eukaryota</taxon>
        <taxon>Discoba</taxon>
        <taxon>Euglenozoa</taxon>
        <taxon>Kinetoplastea</taxon>
        <taxon>Metakinetoplastina</taxon>
        <taxon>Trypanosomatida</taxon>
        <taxon>Trypanosomatidae</taxon>
        <taxon>Trypanosoma</taxon>
    </lineage>
</organism>
<sequence length="184" mass="19931">MTALAQRVQQATEFICRARQEETPDGNPLVAARSYITAMEIIAAVADEVPTENISERRFLLYQIRQRMEMYYERAELLLGVAEDSGLVDKPAAKGGLATALRSIHSNDRSASTTPTAPLASDAVVGIPLTPEDGGLSAPPTDPPVQYYFSEPPPPPAPAPPAAPFEDPLEALLKQLTFDDEEKK</sequence>
<dbReference type="EMBL" id="MKKU01000128">
    <property type="protein sequence ID" value="RNF22894.1"/>
    <property type="molecule type" value="Genomic_DNA"/>
</dbReference>
<evidence type="ECO:0000256" key="1">
    <source>
        <dbReference type="SAM" id="MobiDB-lite"/>
    </source>
</evidence>
<name>A0A3S5ITR1_9TRYP</name>
<dbReference type="GeneID" id="40316642"/>
<evidence type="ECO:0000313" key="2">
    <source>
        <dbReference type="EMBL" id="RNF22894.1"/>
    </source>
</evidence>
<proteinExistence type="predicted"/>
<dbReference type="RefSeq" id="XP_029229980.1">
    <property type="nucleotide sequence ID" value="XM_029369953.1"/>
</dbReference>
<dbReference type="AlphaFoldDB" id="A0A3S5ITR1"/>